<organism evidence="2 3">
    <name type="scientific">Acinetobacter lanii</name>
    <dbReference type="NCBI Taxonomy" id="2715163"/>
    <lineage>
        <taxon>Bacteria</taxon>
        <taxon>Pseudomonadati</taxon>
        <taxon>Pseudomonadota</taxon>
        <taxon>Gammaproteobacteria</taxon>
        <taxon>Moraxellales</taxon>
        <taxon>Moraxellaceae</taxon>
        <taxon>Acinetobacter</taxon>
    </lineage>
</organism>
<evidence type="ECO:0000313" key="2">
    <source>
        <dbReference type="EMBL" id="QIO10318.1"/>
    </source>
</evidence>
<protein>
    <submittedName>
        <fullName evidence="2">Poly-beta-1,6-N-acetyl-D-glucosamine biosynthesis protein PgaD</fullName>
    </submittedName>
</protein>
<keyword evidence="1" id="KW-1133">Transmembrane helix</keyword>
<keyword evidence="1" id="KW-0812">Transmembrane</keyword>
<keyword evidence="3" id="KW-1185">Reference proteome</keyword>
<evidence type="ECO:0000256" key="1">
    <source>
        <dbReference type="SAM" id="Phobius"/>
    </source>
</evidence>
<dbReference type="Proteomes" id="UP000501939">
    <property type="component" value="Chromosome"/>
</dbReference>
<name>A0A6G8S8D1_9GAMM</name>
<dbReference type="InterPro" id="IPR023829">
    <property type="entry name" value="PGA_PgaD"/>
</dbReference>
<gene>
    <name evidence="2" type="primary">pgaD</name>
    <name evidence="2" type="ORF">G8D99_03785</name>
</gene>
<accession>A0A6G8S8D1</accession>
<proteinExistence type="predicted"/>
<dbReference type="KEGG" id="alj:G8D99_03785"/>
<dbReference type="EMBL" id="CP049916">
    <property type="protein sequence ID" value="QIO10318.1"/>
    <property type="molecule type" value="Genomic_DNA"/>
</dbReference>
<reference evidence="2 3" key="1">
    <citation type="submission" date="2020-03" db="EMBL/GenBank/DDBJ databases">
        <authorList>
            <person name="Zhu W."/>
        </authorList>
    </citation>
    <scope>NUCLEOTIDE SEQUENCE [LARGE SCALE GENOMIC DNA]</scope>
    <source>
        <strain evidence="2 3">185</strain>
    </source>
</reference>
<evidence type="ECO:0000313" key="3">
    <source>
        <dbReference type="Proteomes" id="UP000501939"/>
    </source>
</evidence>
<dbReference type="GO" id="GO:0043709">
    <property type="term" value="P:cell adhesion involved in single-species biofilm formation"/>
    <property type="evidence" value="ECO:0007669"/>
    <property type="project" value="InterPro"/>
</dbReference>
<feature type="transmembrane region" description="Helical" evidence="1">
    <location>
        <begin position="23"/>
        <end position="41"/>
    </location>
</feature>
<feature type="transmembrane region" description="Helical" evidence="1">
    <location>
        <begin position="61"/>
        <end position="86"/>
    </location>
</feature>
<keyword evidence="1" id="KW-0472">Membrane</keyword>
<sequence>MHVPDQASMIIDVRDQLPRHKRFFTTSTTLLLWGCWLLLWQPVMNQLGLLDTQSDRLVDKVLHAFFSIIEHGFIAILVCAVMLWLWSHFIPANTVKHATVKRLAEYAQEFAVTESEIQQARQQKVVTVHHDDSGKIIRIESQDQV</sequence>
<dbReference type="AlphaFoldDB" id="A0A6G8S8D1"/>
<dbReference type="NCBIfam" id="TIGR03940">
    <property type="entry name" value="PGA_PgaD"/>
    <property type="match status" value="1"/>
</dbReference>
<dbReference type="Pfam" id="PF13994">
    <property type="entry name" value="PgaD"/>
    <property type="match status" value="1"/>
</dbReference>